<feature type="compositionally biased region" description="Low complexity" evidence="3">
    <location>
        <begin position="568"/>
        <end position="578"/>
    </location>
</feature>
<keyword evidence="7" id="KW-1185">Reference proteome</keyword>
<organism evidence="6 7">
    <name type="scientific">Apodemus speciosus</name>
    <name type="common">Large Japanese field mouse</name>
    <dbReference type="NCBI Taxonomy" id="105296"/>
    <lineage>
        <taxon>Eukaryota</taxon>
        <taxon>Metazoa</taxon>
        <taxon>Chordata</taxon>
        <taxon>Craniata</taxon>
        <taxon>Vertebrata</taxon>
        <taxon>Euteleostomi</taxon>
        <taxon>Mammalia</taxon>
        <taxon>Eutheria</taxon>
        <taxon>Euarchontoglires</taxon>
        <taxon>Glires</taxon>
        <taxon>Rodentia</taxon>
        <taxon>Myomorpha</taxon>
        <taxon>Muroidea</taxon>
        <taxon>Muridae</taxon>
        <taxon>Murinae</taxon>
        <taxon>Apodemus</taxon>
    </lineage>
</organism>
<dbReference type="Gene3D" id="3.40.50.300">
    <property type="entry name" value="P-loop containing nucleotide triphosphate hydrolases"/>
    <property type="match status" value="1"/>
</dbReference>
<dbReference type="InterPro" id="IPR042141">
    <property type="entry name" value="CARD_CARD11"/>
</dbReference>
<dbReference type="SUPFAM" id="SSF50156">
    <property type="entry name" value="PDZ domain-like"/>
    <property type="match status" value="1"/>
</dbReference>
<dbReference type="InterPro" id="IPR001315">
    <property type="entry name" value="CARD"/>
</dbReference>
<dbReference type="CDD" id="cd06736">
    <property type="entry name" value="PDZ_CARD11_CARD14-like"/>
    <property type="match status" value="1"/>
</dbReference>
<dbReference type="InterPro" id="IPR036034">
    <property type="entry name" value="PDZ_sf"/>
</dbReference>
<evidence type="ECO:0000256" key="3">
    <source>
        <dbReference type="SAM" id="MobiDB-lite"/>
    </source>
</evidence>
<gene>
    <name evidence="6" type="ORF">APTSU1_000564400</name>
</gene>
<dbReference type="InterPro" id="IPR001478">
    <property type="entry name" value="PDZ"/>
</dbReference>
<dbReference type="SUPFAM" id="SSF47986">
    <property type="entry name" value="DEATH domain"/>
    <property type="match status" value="1"/>
</dbReference>
<dbReference type="CDD" id="cd08808">
    <property type="entry name" value="CARD_CARD11_CARMA1"/>
    <property type="match status" value="1"/>
</dbReference>
<protein>
    <submittedName>
        <fullName evidence="6">Caspase recruitment domain-containing protein 11</fullName>
    </submittedName>
</protein>
<proteinExistence type="predicted"/>
<evidence type="ECO:0000256" key="1">
    <source>
        <dbReference type="ARBA" id="ARBA00022553"/>
    </source>
</evidence>
<dbReference type="InterPro" id="IPR011029">
    <property type="entry name" value="DEATH-like_dom_sf"/>
</dbReference>
<dbReference type="Gene3D" id="1.10.533.10">
    <property type="entry name" value="Death Domain, Fas"/>
    <property type="match status" value="1"/>
</dbReference>
<accession>A0ABQ0ETR6</accession>
<evidence type="ECO:0000256" key="2">
    <source>
        <dbReference type="ARBA" id="ARBA00023054"/>
    </source>
</evidence>
<feature type="domain" description="PDZ" evidence="4">
    <location>
        <begin position="633"/>
        <end position="708"/>
    </location>
</feature>
<reference evidence="6 7" key="1">
    <citation type="submission" date="2024-08" db="EMBL/GenBank/DDBJ databases">
        <title>The draft genome of Apodemus speciosus.</title>
        <authorList>
            <person name="Nabeshima K."/>
            <person name="Suzuki S."/>
            <person name="Onuma M."/>
        </authorList>
    </citation>
    <scope>NUCLEOTIDE SEQUENCE [LARGE SCALE GENOMIC DNA]</scope>
    <source>
        <strain evidence="6">IB14-021</strain>
    </source>
</reference>
<evidence type="ECO:0000313" key="6">
    <source>
        <dbReference type="EMBL" id="GAB1290414.1"/>
    </source>
</evidence>
<dbReference type="Pfam" id="PF00619">
    <property type="entry name" value="CARD"/>
    <property type="match status" value="1"/>
</dbReference>
<dbReference type="PANTHER" id="PTHR14559:SF4">
    <property type="entry name" value="CASPASE RECRUITMENT DOMAIN-CONTAINING PROTEIN 11"/>
    <property type="match status" value="1"/>
</dbReference>
<name>A0ABQ0ETR6_APOSI</name>
<dbReference type="InterPro" id="IPR027417">
    <property type="entry name" value="P-loop_NTPase"/>
</dbReference>
<feature type="region of interest" description="Disordered" evidence="3">
    <location>
        <begin position="560"/>
        <end position="579"/>
    </location>
</feature>
<dbReference type="Gene3D" id="2.30.42.10">
    <property type="match status" value="1"/>
</dbReference>
<evidence type="ECO:0000313" key="7">
    <source>
        <dbReference type="Proteomes" id="UP001623349"/>
    </source>
</evidence>
<dbReference type="PANTHER" id="PTHR14559">
    <property type="entry name" value="CASPASE RECRUITMENT DOMAIN FAMILY"/>
    <property type="match status" value="1"/>
</dbReference>
<evidence type="ECO:0000259" key="4">
    <source>
        <dbReference type="PROSITE" id="PS50106"/>
    </source>
</evidence>
<dbReference type="SUPFAM" id="SSF52540">
    <property type="entry name" value="P-loop containing nucleoside triphosphate hydrolases"/>
    <property type="match status" value="1"/>
</dbReference>
<dbReference type="Proteomes" id="UP001623349">
    <property type="component" value="Unassembled WGS sequence"/>
</dbReference>
<evidence type="ECO:0000259" key="5">
    <source>
        <dbReference type="PROSITE" id="PS50209"/>
    </source>
</evidence>
<feature type="domain" description="CARD" evidence="5">
    <location>
        <begin position="62"/>
        <end position="154"/>
    </location>
</feature>
<dbReference type="EMBL" id="BAAFST010000005">
    <property type="protein sequence ID" value="GAB1290414.1"/>
    <property type="molecule type" value="Genomic_DNA"/>
</dbReference>
<dbReference type="PROSITE" id="PS50106">
    <property type="entry name" value="PDZ"/>
    <property type="match status" value="1"/>
</dbReference>
<keyword evidence="2" id="KW-0175">Coiled coil</keyword>
<comment type="caution">
    <text evidence="6">The sequence shown here is derived from an EMBL/GenBank/DDBJ whole genome shotgun (WGS) entry which is preliminary data.</text>
</comment>
<dbReference type="Gene3D" id="2.30.30.40">
    <property type="entry name" value="SH3 Domains"/>
    <property type="match status" value="1"/>
</dbReference>
<dbReference type="PROSITE" id="PS50209">
    <property type="entry name" value="CARD"/>
    <property type="match status" value="1"/>
</dbReference>
<keyword evidence="1" id="KW-0597">Phosphoprotein</keyword>
<sequence length="1126" mass="130009">MTLPRSTPDPTADWPEGGQQVARKCDRHIWITVPRLLCVEHRPYARGGGPAMDDYMETLKDEEEALWDNVECNRHMLSRYINPAKLTPYLRQCKVIDEQDEDEVLNAPMLPSKINRAGRLLDILHTKGQRGYVVFLESLEFYYPELYKLVTGKEPTRRFSTIVVEEGHEGLTHFLMNEVIKLQQQVKAKDLQRCELLAKSRQLEDEKKQLSLIRVELLTFQERYYKMKEERDSYNDELVKVKDDNYNLAMRYAQLSEEKNMAVMRSRDLQLEIDQLKHRLNKMEEECKLERNQSLKLKNDIENRPKKEQVLELERENEMLKTKIQELQSIIQAGKRSLPDSDKAILDILEHDRKEALEDRQELVNKIYNLQEEVRQAEELRDKVPGGEGRPGTQVLNLGKDCEMYKHRMNTVMLQLEEVERERDQLALGEHIALPRQAFHSRDEAQTQYSQCLIEKDKYRKQIRELEEKNDEMRIEMVRREACIVNLESKLRRLSKDNGSLDQMQPHRSRSSIMSITAEPPGNDSIVRRCKEDAPHRSAVEEDNDSFGFDALDLDDENHERYSFGPPSIHSSSSSHQSEGLDAYDLEQVNLMFRKFSLERPFRPSVTSGGHIRGTSPLVQHTTLNGDGLITQLTLLGGNAHGSFIHSVKPGSLAERAGLREGHQLLLLEGCIRGERQSVPLDACTKEEARWTIQRCSGPVTLHYKVNHEGYRKLLKEMEDGLITSGDSFYIRLNLNISSQLDACSMSLKCDDVVHVLDTMYQDRHEWLCARVDPFTDQDLDTGTIPSYSRAQQLLLVKLQRLVHRGNREEADSAHHTLRSLRSHTQEPLAGPELIDKLIPEHPAAGRDAFDQRPPGQPPPLQSEFLLWPAPAGFVSRSENKYKRMNSNERVRIISGSPLGSLSRSSLDATKLLTEKHEELDPESELSRNLTLIPYSLVRAFHCERRRPVLFTPTMLAKTLVQKLLNSGGAMEFTICKSDIVTRDEFLRKQRTETIIYSREKNPNTFECIVPANIEAVAAKNKHCLLEAGIGCVRDLIKCKVYPIVLLIRVSEKNIKRFRKLLPRPETEEEFLRVCRLKEKELEALPCLYATVEAEMWSSVEELLRVLKDKIVEEQRKTIWVDEDQL</sequence>
<feature type="region of interest" description="Disordered" evidence="3">
    <location>
        <begin position="498"/>
        <end position="526"/>
    </location>
</feature>